<dbReference type="InterPro" id="IPR000551">
    <property type="entry name" value="MerR-type_HTH_dom"/>
</dbReference>
<reference evidence="6 7" key="1">
    <citation type="submission" date="2020-08" db="EMBL/GenBank/DDBJ databases">
        <title>Genomic Encyclopedia of Type Strains, Phase IV (KMG-V): Genome sequencing to study the core and pangenomes of soil and plant-associated prokaryotes.</title>
        <authorList>
            <person name="Whitman W."/>
        </authorList>
    </citation>
    <scope>NUCLEOTIDE SEQUENCE [LARGE SCALE GENOMIC DNA]</scope>
    <source>
        <strain evidence="6 7">SEMIA 4074</strain>
    </source>
</reference>
<keyword evidence="3" id="KW-0804">Transcription</keyword>
<dbReference type="GO" id="GO:0003677">
    <property type="term" value="F:DNA binding"/>
    <property type="evidence" value="ECO:0007669"/>
    <property type="project" value="UniProtKB-KW"/>
</dbReference>
<keyword evidence="4" id="KW-0175">Coiled coil</keyword>
<dbReference type="SMART" id="SM00422">
    <property type="entry name" value="HTH_MERR"/>
    <property type="match status" value="1"/>
</dbReference>
<dbReference type="PROSITE" id="PS00552">
    <property type="entry name" value="HTH_MERR_1"/>
    <property type="match status" value="1"/>
</dbReference>
<dbReference type="InterPro" id="IPR047057">
    <property type="entry name" value="MerR_fam"/>
</dbReference>
<keyword evidence="1" id="KW-0805">Transcription regulation</keyword>
<evidence type="ECO:0000313" key="7">
    <source>
        <dbReference type="Proteomes" id="UP000524492"/>
    </source>
</evidence>
<comment type="caution">
    <text evidence="6">The sequence shown here is derived from an EMBL/GenBank/DDBJ whole genome shotgun (WGS) entry which is preliminary data.</text>
</comment>
<feature type="coiled-coil region" evidence="4">
    <location>
        <begin position="88"/>
        <end position="118"/>
    </location>
</feature>
<dbReference type="PANTHER" id="PTHR30204:SF94">
    <property type="entry name" value="HEAVY METAL-DEPENDENT TRANSCRIPTIONAL REGULATOR HI_0293-RELATED"/>
    <property type="match status" value="1"/>
</dbReference>
<dbReference type="Proteomes" id="UP000524492">
    <property type="component" value="Unassembled WGS sequence"/>
</dbReference>
<dbReference type="GO" id="GO:0003700">
    <property type="term" value="F:DNA-binding transcription factor activity"/>
    <property type="evidence" value="ECO:0007669"/>
    <property type="project" value="InterPro"/>
</dbReference>
<keyword evidence="2 6" id="KW-0238">DNA-binding</keyword>
<dbReference type="PRINTS" id="PR00040">
    <property type="entry name" value="HTHMERR"/>
</dbReference>
<feature type="domain" description="HTH merR-type" evidence="5">
    <location>
        <begin position="7"/>
        <end position="76"/>
    </location>
</feature>
<dbReference type="PANTHER" id="PTHR30204">
    <property type="entry name" value="REDOX-CYCLING DRUG-SENSING TRANSCRIPTIONAL ACTIVATOR SOXR"/>
    <property type="match status" value="1"/>
</dbReference>
<evidence type="ECO:0000256" key="4">
    <source>
        <dbReference type="SAM" id="Coils"/>
    </source>
</evidence>
<dbReference type="Gene3D" id="1.10.1660.10">
    <property type="match status" value="1"/>
</dbReference>
<evidence type="ECO:0000259" key="5">
    <source>
        <dbReference type="PROSITE" id="PS50937"/>
    </source>
</evidence>
<sequence>MNYHTSVFTIGNLAKSSGVTTPTIRFYEEIGLIPKARRSQSGQRYYEDEDVSRVTFIKQCRDFGFSIDQIRVLLELSVSSERNCIETRDIAQGHLDEVRQKMEELRKLEARLETFVKRCDEACAGGPGDECIIFKDLAGQPTRSCCG</sequence>
<dbReference type="Pfam" id="PF13411">
    <property type="entry name" value="MerR_1"/>
    <property type="match status" value="1"/>
</dbReference>
<dbReference type="PROSITE" id="PS50937">
    <property type="entry name" value="HTH_MERR_2"/>
    <property type="match status" value="1"/>
</dbReference>
<dbReference type="EMBL" id="JACIFV010000001">
    <property type="protein sequence ID" value="MBB4190030.1"/>
    <property type="molecule type" value="Genomic_DNA"/>
</dbReference>
<dbReference type="RefSeq" id="WP_184452731.1">
    <property type="nucleotide sequence ID" value="NZ_JACIFV010000001.1"/>
</dbReference>
<dbReference type="CDD" id="cd04785">
    <property type="entry name" value="HTH_CadR-PbrR-like"/>
    <property type="match status" value="1"/>
</dbReference>
<name>A0A7W6MC70_9HYPH</name>
<dbReference type="AlphaFoldDB" id="A0A7W6MC70"/>
<evidence type="ECO:0000256" key="2">
    <source>
        <dbReference type="ARBA" id="ARBA00023125"/>
    </source>
</evidence>
<organism evidence="6 7">
    <name type="scientific">Rhizobium aethiopicum</name>
    <dbReference type="NCBI Taxonomy" id="1138170"/>
    <lineage>
        <taxon>Bacteria</taxon>
        <taxon>Pseudomonadati</taxon>
        <taxon>Pseudomonadota</taxon>
        <taxon>Alphaproteobacteria</taxon>
        <taxon>Hyphomicrobiales</taxon>
        <taxon>Rhizobiaceae</taxon>
        <taxon>Rhizobium/Agrobacterium group</taxon>
        <taxon>Rhizobium</taxon>
    </lineage>
</organism>
<protein>
    <submittedName>
        <fullName evidence="6">DNA-binding transcriptional MerR regulator</fullName>
    </submittedName>
</protein>
<dbReference type="SUPFAM" id="SSF46955">
    <property type="entry name" value="Putative DNA-binding domain"/>
    <property type="match status" value="1"/>
</dbReference>
<accession>A0A7W6MC70</accession>
<evidence type="ECO:0000313" key="6">
    <source>
        <dbReference type="EMBL" id="MBB4190030.1"/>
    </source>
</evidence>
<keyword evidence="7" id="KW-1185">Reference proteome</keyword>
<proteinExistence type="predicted"/>
<dbReference type="InterPro" id="IPR009061">
    <property type="entry name" value="DNA-bd_dom_put_sf"/>
</dbReference>
<evidence type="ECO:0000256" key="1">
    <source>
        <dbReference type="ARBA" id="ARBA00023015"/>
    </source>
</evidence>
<gene>
    <name evidence="6" type="ORF">GGD53_000146</name>
</gene>
<evidence type="ECO:0000256" key="3">
    <source>
        <dbReference type="ARBA" id="ARBA00023163"/>
    </source>
</evidence>